<dbReference type="AlphaFoldDB" id="V5I169"/>
<feature type="compositionally biased region" description="Basic and acidic residues" evidence="1">
    <location>
        <begin position="306"/>
        <end position="315"/>
    </location>
</feature>
<proteinExistence type="predicted"/>
<evidence type="ECO:0000313" key="5">
    <source>
        <dbReference type="Proteomes" id="UP000018001"/>
    </source>
</evidence>
<reference evidence="5" key="1">
    <citation type="journal article" date="2014" name="Genome Announc.">
        <title>Draft genome sequence of the formaldehyde-resistant fungus Byssochlamys spectabilis No. 5 (anamorph Paecilomyces variotii No. 5) (NBRC109023).</title>
        <authorList>
            <person name="Oka T."/>
            <person name="Ekino K."/>
            <person name="Fukuda K."/>
            <person name="Nomura Y."/>
        </authorList>
    </citation>
    <scope>NUCLEOTIDE SEQUENCE [LARGE SCALE GENOMIC DNA]</scope>
    <source>
        <strain evidence="5">No. 5 / NBRC 109023</strain>
    </source>
</reference>
<feature type="domain" description="DUF2786" evidence="2">
    <location>
        <begin position="101"/>
        <end position="140"/>
    </location>
</feature>
<dbReference type="EMBL" id="BAUL01000162">
    <property type="protein sequence ID" value="GAD96365.1"/>
    <property type="molecule type" value="Genomic_DNA"/>
</dbReference>
<accession>V5I169</accession>
<dbReference type="Proteomes" id="UP000018001">
    <property type="component" value="Unassembled WGS sequence"/>
</dbReference>
<dbReference type="OrthoDB" id="3067443at2759"/>
<dbReference type="InterPro" id="IPR024498">
    <property type="entry name" value="DUF2786"/>
</dbReference>
<protein>
    <submittedName>
        <fullName evidence="4">Uncharacterized protein</fullName>
    </submittedName>
</protein>
<name>V5I169_BYSSN</name>
<dbReference type="Pfam" id="PF10979">
    <property type="entry name" value="DUF2786"/>
    <property type="match status" value="1"/>
</dbReference>
<gene>
    <name evidence="4" type="ORF">PVAR5_5018</name>
</gene>
<sequence>MAPFDKESFDRQIEKARLARQEARLRHKKLRALKRRLERKRSHIDSFSKRTKKHQDPRPAPGRKPAKEKPPRTPAQKATVKQLAESSRRLPLTGLKVEEQILNKINKCLQRASDPSTTESEAKAALYISSKLMSQYDVTHADLIARASEDDNHAVRFAGKSIVEITSTRQGNEGEKKKVISQKFVSAVAYAVTTFFNCKSYKTRFRWSIEWSFYGIREHTVSAAMAFEMAHNKILDWALQQRGNAAVFSYCQGVADGLYSMAREEKKSEKAAARKAELARLAGRERQEDERRKGEIAGFNKLVPDGSDRGLRDDNEGSTTECGSDFAGCTSESGFGKRFNLVAGLDVGIFDLLNPSSHSKGPERHATDSQKDKTMPPCDSEYTNGEPNPSPTEEAVPECMWQSQMQLTLFRQNADKIADTFLKEQNIRLGKGKKNYTTVKNHIAYEKGKEDSKKIDLHQRRIEDTPN</sequence>
<keyword evidence="5" id="KW-1185">Reference proteome</keyword>
<feature type="domain" description="DUF7168" evidence="3">
    <location>
        <begin position="172"/>
        <end position="287"/>
    </location>
</feature>
<dbReference type="InParanoid" id="V5I169"/>
<evidence type="ECO:0000313" key="4">
    <source>
        <dbReference type="EMBL" id="GAD96365.1"/>
    </source>
</evidence>
<feature type="region of interest" description="Disordered" evidence="1">
    <location>
        <begin position="354"/>
        <end position="394"/>
    </location>
</feature>
<feature type="compositionally biased region" description="Basic and acidic residues" evidence="1">
    <location>
        <begin position="283"/>
        <end position="295"/>
    </location>
</feature>
<evidence type="ECO:0000259" key="3">
    <source>
        <dbReference type="Pfam" id="PF23771"/>
    </source>
</evidence>
<feature type="region of interest" description="Disordered" evidence="1">
    <location>
        <begin position="283"/>
        <end position="325"/>
    </location>
</feature>
<organism evidence="4 5">
    <name type="scientific">Byssochlamys spectabilis (strain No. 5 / NBRC 109023)</name>
    <name type="common">Paecilomyces variotii</name>
    <dbReference type="NCBI Taxonomy" id="1356009"/>
    <lineage>
        <taxon>Eukaryota</taxon>
        <taxon>Fungi</taxon>
        <taxon>Dikarya</taxon>
        <taxon>Ascomycota</taxon>
        <taxon>Pezizomycotina</taxon>
        <taxon>Eurotiomycetes</taxon>
        <taxon>Eurotiomycetidae</taxon>
        <taxon>Eurotiales</taxon>
        <taxon>Thermoascaceae</taxon>
        <taxon>Paecilomyces</taxon>
    </lineage>
</organism>
<feature type="compositionally biased region" description="Basic residues" evidence="1">
    <location>
        <begin position="31"/>
        <end position="42"/>
    </location>
</feature>
<feature type="region of interest" description="Disordered" evidence="1">
    <location>
        <begin position="31"/>
        <end position="85"/>
    </location>
</feature>
<dbReference type="Pfam" id="PF23771">
    <property type="entry name" value="DUF7168"/>
    <property type="match status" value="1"/>
</dbReference>
<dbReference type="eggNOG" id="ENOG502S5IR">
    <property type="taxonomic scope" value="Eukaryota"/>
</dbReference>
<feature type="compositionally biased region" description="Basic and acidic residues" evidence="1">
    <location>
        <begin position="360"/>
        <end position="374"/>
    </location>
</feature>
<comment type="caution">
    <text evidence="4">The sequence shown here is derived from an EMBL/GenBank/DDBJ whole genome shotgun (WGS) entry which is preliminary data.</text>
</comment>
<dbReference type="HOGENOM" id="CLU_032406_0_0_1"/>
<evidence type="ECO:0000259" key="2">
    <source>
        <dbReference type="Pfam" id="PF10979"/>
    </source>
</evidence>
<dbReference type="InterPro" id="IPR055592">
    <property type="entry name" value="DUF7168"/>
</dbReference>
<evidence type="ECO:0000256" key="1">
    <source>
        <dbReference type="SAM" id="MobiDB-lite"/>
    </source>
</evidence>